<protein>
    <submittedName>
        <fullName evidence="1">Uncharacterized protein</fullName>
    </submittedName>
</protein>
<dbReference type="PANTHER" id="PTHR33095:SF81">
    <property type="entry name" value="OS07G0619500 PROTEIN"/>
    <property type="match status" value="1"/>
</dbReference>
<evidence type="ECO:0000313" key="1">
    <source>
        <dbReference type="EMBL" id="PPS12131.1"/>
    </source>
</evidence>
<dbReference type="InterPro" id="IPR012442">
    <property type="entry name" value="DUF1645_plant"/>
</dbReference>
<gene>
    <name evidence="1" type="ORF">GOBAR_AA08518</name>
</gene>
<proteinExistence type="predicted"/>
<sequence length="438" mass="48492">MAMEIQVMTSIPSMEFNFDSACSSPYMTAPSSPQRFGNFLYSVPTTPTRVSSFYPQLKNDGKAVDGGCEGGDDDGSEDFEFNFIGQLEKTPLSADELFDGGKIRPLKPQQLDPFETAMEESRKRVTLLNTVHKKSRSLSSFGVSDDIIMLETEQSSSKSQKFNAKSSVFSIFSLPKGNKKWKLKDLLFFRSKSESRTTISEDPVLCRKNVSLRSTESVGSVSSSRRRGPVSAHELNHDVLYGKEPEDVKNASFRSTESIGSVSRPRRGPDLAHELNCAVLHGKEPEDVKNVSFRSSESIGLVSNSRRRRPVSAHELNFDVLYRKEPEDVQSASFRSTESIGSVLVHELNCAVLSRKESEDVKNASFRSTESISLVSNSRRTGPVSAHELHYTKNRAVSEEMRRKTFLPYKKGLLGCLGFNAGCGIHEISSGIGSLTRG</sequence>
<dbReference type="AlphaFoldDB" id="A0A2P5Y9C8"/>
<dbReference type="EMBL" id="KZ663517">
    <property type="protein sequence ID" value="PPS12131.1"/>
    <property type="molecule type" value="Genomic_DNA"/>
</dbReference>
<evidence type="ECO:0000313" key="2">
    <source>
        <dbReference type="Proteomes" id="UP000239757"/>
    </source>
</evidence>
<dbReference type="PANTHER" id="PTHR33095">
    <property type="entry name" value="OS07G0619500 PROTEIN"/>
    <property type="match status" value="1"/>
</dbReference>
<dbReference type="Proteomes" id="UP000239757">
    <property type="component" value="Unassembled WGS sequence"/>
</dbReference>
<organism evidence="1 2">
    <name type="scientific">Gossypium barbadense</name>
    <name type="common">Sea Island cotton</name>
    <name type="synonym">Hibiscus barbadensis</name>
    <dbReference type="NCBI Taxonomy" id="3634"/>
    <lineage>
        <taxon>Eukaryota</taxon>
        <taxon>Viridiplantae</taxon>
        <taxon>Streptophyta</taxon>
        <taxon>Embryophyta</taxon>
        <taxon>Tracheophyta</taxon>
        <taxon>Spermatophyta</taxon>
        <taxon>Magnoliopsida</taxon>
        <taxon>eudicotyledons</taxon>
        <taxon>Gunneridae</taxon>
        <taxon>Pentapetalae</taxon>
        <taxon>rosids</taxon>
        <taxon>malvids</taxon>
        <taxon>Malvales</taxon>
        <taxon>Malvaceae</taxon>
        <taxon>Malvoideae</taxon>
        <taxon>Gossypium</taxon>
    </lineage>
</organism>
<dbReference type="OrthoDB" id="977965at2759"/>
<dbReference type="Pfam" id="PF07816">
    <property type="entry name" value="DUF1645"/>
    <property type="match status" value="2"/>
</dbReference>
<name>A0A2P5Y9C8_GOSBA</name>
<accession>A0A2P5Y9C8</accession>
<reference evidence="1 2" key="1">
    <citation type="submission" date="2015-01" db="EMBL/GenBank/DDBJ databases">
        <title>Genome of allotetraploid Gossypium barbadense reveals genomic plasticity and fiber elongation in cotton evolution.</title>
        <authorList>
            <person name="Chen X."/>
            <person name="Liu X."/>
            <person name="Zhao B."/>
            <person name="Zheng H."/>
            <person name="Hu Y."/>
            <person name="Lu G."/>
            <person name="Yang C."/>
            <person name="Chen J."/>
            <person name="Shan C."/>
            <person name="Zhang L."/>
            <person name="Zhou Y."/>
            <person name="Wang L."/>
            <person name="Guo W."/>
            <person name="Bai Y."/>
            <person name="Ruan J."/>
            <person name="Shangguan X."/>
            <person name="Mao Y."/>
            <person name="Jiang J."/>
            <person name="Zhu Y."/>
            <person name="Lei J."/>
            <person name="Kang H."/>
            <person name="Chen S."/>
            <person name="He X."/>
            <person name="Wang R."/>
            <person name="Wang Y."/>
            <person name="Chen J."/>
            <person name="Wang L."/>
            <person name="Yu S."/>
            <person name="Wang B."/>
            <person name="Wei J."/>
            <person name="Song S."/>
            <person name="Lu X."/>
            <person name="Gao Z."/>
            <person name="Gu W."/>
            <person name="Deng X."/>
            <person name="Ma D."/>
            <person name="Wang S."/>
            <person name="Liang W."/>
            <person name="Fang L."/>
            <person name="Cai C."/>
            <person name="Zhu X."/>
            <person name="Zhou B."/>
            <person name="Zhang Y."/>
            <person name="Chen Z."/>
            <person name="Xu S."/>
            <person name="Zhu R."/>
            <person name="Wang S."/>
            <person name="Zhang T."/>
            <person name="Zhao G."/>
        </authorList>
    </citation>
    <scope>NUCLEOTIDE SEQUENCE [LARGE SCALE GENOMIC DNA]</scope>
    <source>
        <strain evidence="2">cv. Xinhai21</strain>
        <tissue evidence="1">Leaf</tissue>
    </source>
</reference>